<feature type="region of interest" description="Disordered" evidence="1">
    <location>
        <begin position="282"/>
        <end position="301"/>
    </location>
</feature>
<dbReference type="AlphaFoldDB" id="A0AAV7JHX8"/>
<dbReference type="Gene3D" id="1.10.260.100">
    <property type="match status" value="1"/>
</dbReference>
<feature type="compositionally biased region" description="Polar residues" evidence="1">
    <location>
        <begin position="282"/>
        <end position="294"/>
    </location>
</feature>
<feature type="region of interest" description="Disordered" evidence="1">
    <location>
        <begin position="225"/>
        <end position="257"/>
    </location>
</feature>
<name>A0AAV7JHX8_9METZ</name>
<evidence type="ECO:0000259" key="2">
    <source>
        <dbReference type="PROSITE" id="PS50030"/>
    </source>
</evidence>
<dbReference type="SMART" id="SM00165">
    <property type="entry name" value="UBA"/>
    <property type="match status" value="1"/>
</dbReference>
<dbReference type="EMBL" id="JAKMXF010000331">
    <property type="protein sequence ID" value="KAI6648408.1"/>
    <property type="molecule type" value="Genomic_DNA"/>
</dbReference>
<keyword evidence="4" id="KW-1185">Reference proteome</keyword>
<feature type="compositionally biased region" description="Polar residues" evidence="1">
    <location>
        <begin position="240"/>
        <end position="257"/>
    </location>
</feature>
<dbReference type="PANTHER" id="PTHR10677:SF3">
    <property type="entry name" value="FI07626P-RELATED"/>
    <property type="match status" value="1"/>
</dbReference>
<dbReference type="InterPro" id="IPR015496">
    <property type="entry name" value="Ubiquilin"/>
</dbReference>
<dbReference type="Proteomes" id="UP001165289">
    <property type="component" value="Unassembled WGS sequence"/>
</dbReference>
<dbReference type="InterPro" id="IPR015940">
    <property type="entry name" value="UBA"/>
</dbReference>
<dbReference type="Pfam" id="PF23195">
    <property type="entry name" value="UBQLN1"/>
    <property type="match status" value="1"/>
</dbReference>
<dbReference type="GO" id="GO:0006511">
    <property type="term" value="P:ubiquitin-dependent protein catabolic process"/>
    <property type="evidence" value="ECO:0007669"/>
    <property type="project" value="TreeGrafter"/>
</dbReference>
<evidence type="ECO:0000313" key="3">
    <source>
        <dbReference type="EMBL" id="KAI6648408.1"/>
    </source>
</evidence>
<dbReference type="Gene3D" id="1.10.8.10">
    <property type="entry name" value="DNA helicase RuvA subunit, C-terminal domain"/>
    <property type="match status" value="1"/>
</dbReference>
<comment type="caution">
    <text evidence="3">The sequence shown here is derived from an EMBL/GenBank/DDBJ whole genome shotgun (WGS) entry which is preliminary data.</text>
</comment>
<reference evidence="3 4" key="1">
    <citation type="journal article" date="2023" name="BMC Biol.">
        <title>The compact genome of the sponge Oopsacas minuta (Hexactinellida) is lacking key metazoan core genes.</title>
        <authorList>
            <person name="Santini S."/>
            <person name="Schenkelaars Q."/>
            <person name="Jourda C."/>
            <person name="Duchesne M."/>
            <person name="Belahbib H."/>
            <person name="Rocher C."/>
            <person name="Selva M."/>
            <person name="Riesgo A."/>
            <person name="Vervoort M."/>
            <person name="Leys S.P."/>
            <person name="Kodjabachian L."/>
            <person name="Le Bivic A."/>
            <person name="Borchiellini C."/>
            <person name="Claverie J.M."/>
            <person name="Renard E."/>
        </authorList>
    </citation>
    <scope>NUCLEOTIDE SEQUENCE [LARGE SCALE GENOMIC DNA]</scope>
    <source>
        <strain evidence="3">SPO-2</strain>
    </source>
</reference>
<dbReference type="InterPro" id="IPR009060">
    <property type="entry name" value="UBA-like_sf"/>
</dbReference>
<dbReference type="GO" id="GO:0031593">
    <property type="term" value="F:polyubiquitin modification-dependent protein binding"/>
    <property type="evidence" value="ECO:0007669"/>
    <property type="project" value="TreeGrafter"/>
</dbReference>
<evidence type="ECO:0000313" key="4">
    <source>
        <dbReference type="Proteomes" id="UP001165289"/>
    </source>
</evidence>
<sequence length="357" mass="41432">MEIDNSNHHNPHFPVLIEFIIYYSSLGQSSSSKRYYLIRSQLTLRSLFSYIEYDLKNIVSSHFNEVSLFCRGHRMNFSSSIHQYLFNSCFMKVHCFVNCCESKALQPESLLRSDYDFLPSNFLQNFSDNVPLFQNFIESHPEINSALSNPDTNELLQQLMTNPSRLNDFMMRHDQELRNIESLPGGYSALERLYKDIQEPLQDVFEDIIPNDYNDVNATQFLSSQHSINAENRRPLRNPWESTNPQGNQLGLGNSSRRQFNYHNSDLTEFSSRMFNDQSQQFSPTRNLHSQGVPNPTLHHPTINSSEILDFDQLEQRFSIQMDILLNMGFTDRNKILKALSLSNGDIDLAVNILLTH</sequence>
<protein>
    <submittedName>
        <fullName evidence="3">Ubiquitin</fullName>
    </submittedName>
</protein>
<gene>
    <name evidence="3" type="ORF">LOD99_8198</name>
</gene>
<dbReference type="Pfam" id="PF00627">
    <property type="entry name" value="UBA"/>
    <property type="match status" value="1"/>
</dbReference>
<feature type="domain" description="UBA" evidence="2">
    <location>
        <begin position="313"/>
        <end position="357"/>
    </location>
</feature>
<organism evidence="3 4">
    <name type="scientific">Oopsacas minuta</name>
    <dbReference type="NCBI Taxonomy" id="111878"/>
    <lineage>
        <taxon>Eukaryota</taxon>
        <taxon>Metazoa</taxon>
        <taxon>Porifera</taxon>
        <taxon>Hexactinellida</taxon>
        <taxon>Hexasterophora</taxon>
        <taxon>Lyssacinosida</taxon>
        <taxon>Leucopsacidae</taxon>
        <taxon>Oopsacas</taxon>
    </lineage>
</organism>
<dbReference type="SUPFAM" id="SSF46934">
    <property type="entry name" value="UBA-like"/>
    <property type="match status" value="1"/>
</dbReference>
<evidence type="ECO:0000256" key="1">
    <source>
        <dbReference type="SAM" id="MobiDB-lite"/>
    </source>
</evidence>
<dbReference type="PANTHER" id="PTHR10677">
    <property type="entry name" value="UBIQUILIN"/>
    <property type="match status" value="1"/>
</dbReference>
<dbReference type="GO" id="GO:0005829">
    <property type="term" value="C:cytosol"/>
    <property type="evidence" value="ECO:0007669"/>
    <property type="project" value="TreeGrafter"/>
</dbReference>
<accession>A0AAV7JHX8</accession>
<dbReference type="PROSITE" id="PS50030">
    <property type="entry name" value="UBA"/>
    <property type="match status" value="1"/>
</dbReference>
<proteinExistence type="predicted"/>